<dbReference type="Gene3D" id="1.10.860.10">
    <property type="entry name" value="DNAb Helicase, Chain A"/>
    <property type="match status" value="1"/>
</dbReference>
<evidence type="ECO:0000256" key="5">
    <source>
        <dbReference type="ARBA" id="ARBA00022806"/>
    </source>
</evidence>
<keyword evidence="4" id="KW-0378">Hydrolase</keyword>
<proteinExistence type="inferred from homology"/>
<evidence type="ECO:0000256" key="4">
    <source>
        <dbReference type="ARBA" id="ARBA00022801"/>
    </source>
</evidence>
<dbReference type="InterPro" id="IPR007693">
    <property type="entry name" value="DNA_helicase_DnaB-like_N"/>
</dbReference>
<keyword evidence="2" id="KW-0235">DNA replication</keyword>
<dbReference type="EC" id="5.6.2.3" evidence="9"/>
<comment type="catalytic activity">
    <reaction evidence="10">
        <text>ATP + H2O = ADP + phosphate + H(+)</text>
        <dbReference type="Rhea" id="RHEA:13065"/>
        <dbReference type="ChEBI" id="CHEBI:15377"/>
        <dbReference type="ChEBI" id="CHEBI:15378"/>
        <dbReference type="ChEBI" id="CHEBI:30616"/>
        <dbReference type="ChEBI" id="CHEBI:43474"/>
        <dbReference type="ChEBI" id="CHEBI:456216"/>
        <dbReference type="EC" id="5.6.2.3"/>
    </reaction>
</comment>
<evidence type="ECO:0000256" key="3">
    <source>
        <dbReference type="ARBA" id="ARBA00022741"/>
    </source>
</evidence>
<dbReference type="GO" id="GO:0005524">
    <property type="term" value="F:ATP binding"/>
    <property type="evidence" value="ECO:0007669"/>
    <property type="project" value="UniProtKB-KW"/>
</dbReference>
<evidence type="ECO:0000256" key="6">
    <source>
        <dbReference type="ARBA" id="ARBA00022840"/>
    </source>
</evidence>
<accession>A0A0F9FJJ3</accession>
<comment type="similarity">
    <text evidence="1">Belongs to the helicase family. DnaB subfamily.</text>
</comment>
<dbReference type="InterPro" id="IPR027417">
    <property type="entry name" value="P-loop_NTPase"/>
</dbReference>
<evidence type="ECO:0000256" key="1">
    <source>
        <dbReference type="ARBA" id="ARBA00008428"/>
    </source>
</evidence>
<evidence type="ECO:0000256" key="8">
    <source>
        <dbReference type="ARBA" id="ARBA00023235"/>
    </source>
</evidence>
<dbReference type="Gene3D" id="3.40.50.300">
    <property type="entry name" value="P-loop containing nucleotide triphosphate hydrolases"/>
    <property type="match status" value="1"/>
</dbReference>
<keyword evidence="6" id="KW-0067">ATP-binding</keyword>
<comment type="caution">
    <text evidence="12">The sequence shown here is derived from an EMBL/GenBank/DDBJ whole genome shotgun (WGS) entry which is preliminary data.</text>
</comment>
<dbReference type="InterPro" id="IPR016136">
    <property type="entry name" value="DNA_helicase_N/primase_C"/>
</dbReference>
<dbReference type="GO" id="GO:0006260">
    <property type="term" value="P:DNA replication"/>
    <property type="evidence" value="ECO:0007669"/>
    <property type="project" value="UniProtKB-KW"/>
</dbReference>
<dbReference type="PRINTS" id="PR01874">
    <property type="entry name" value="DNAREPAIRADA"/>
</dbReference>
<keyword evidence="7" id="KW-0238">DNA-binding</keyword>
<protein>
    <recommendedName>
        <fullName evidence="9">DNA 5'-3' helicase</fullName>
        <ecNumber evidence="9">5.6.2.3</ecNumber>
    </recommendedName>
</protein>
<dbReference type="PROSITE" id="PS51199">
    <property type="entry name" value="SF4_HELICASE"/>
    <property type="match status" value="1"/>
</dbReference>
<dbReference type="GO" id="GO:0005829">
    <property type="term" value="C:cytosol"/>
    <property type="evidence" value="ECO:0007669"/>
    <property type="project" value="TreeGrafter"/>
</dbReference>
<dbReference type="InterPro" id="IPR007694">
    <property type="entry name" value="DNA_helicase_DnaB-like_C"/>
</dbReference>
<dbReference type="GO" id="GO:0043139">
    <property type="term" value="F:5'-3' DNA helicase activity"/>
    <property type="evidence" value="ECO:0007669"/>
    <property type="project" value="UniProtKB-EC"/>
</dbReference>
<organism evidence="12">
    <name type="scientific">marine sediment metagenome</name>
    <dbReference type="NCBI Taxonomy" id="412755"/>
    <lineage>
        <taxon>unclassified sequences</taxon>
        <taxon>metagenomes</taxon>
        <taxon>ecological metagenomes</taxon>
    </lineage>
</organism>
<keyword evidence="3" id="KW-0547">Nucleotide-binding</keyword>
<dbReference type="EMBL" id="LAZR01021116">
    <property type="protein sequence ID" value="KKL86448.1"/>
    <property type="molecule type" value="Genomic_DNA"/>
</dbReference>
<sequence>MKNMEQTTTNLADIEAEQACLALLLINNDACDIIMSMLMHQMFADNKHKLIFEAASKIFKDGNTPDRTTIIRELKNNGKFHEVGVEYMVQIGNYFPPIEATENIATIVRDFYIRREKVDVMHKSISELHQYNTDIDETSRKCIEQLAETSTKGTENHWTLDAMHDYELWYSQQNESNAYPTWAFSALRSILGPLLGSEFIVVAAIPGGGKTTFLLQNAMDQARLGFSVLFCSIEMGISQLAERVVRFDLMRQPRGRCDPLSFSECLGQWRERPIELRNVQSLAHIENVIRWSVTHNGVRVVYVDYLQIVSTEVKKGESYAERVGMISKRLAMLAKQLKINIIAASQFNREGSKSGKPTLFDLRGSGEIEQDADRVLLLYSKESKQNDYDGIRTCEIAKNRYGRAGSINLLWVDTLGMFTDMDENNF</sequence>
<dbReference type="SUPFAM" id="SSF52540">
    <property type="entry name" value="P-loop containing nucleoside triphosphate hydrolases"/>
    <property type="match status" value="1"/>
</dbReference>
<dbReference type="GO" id="GO:0003677">
    <property type="term" value="F:DNA binding"/>
    <property type="evidence" value="ECO:0007669"/>
    <property type="project" value="UniProtKB-KW"/>
</dbReference>
<dbReference type="PANTHER" id="PTHR30153">
    <property type="entry name" value="REPLICATIVE DNA HELICASE DNAB"/>
    <property type="match status" value="1"/>
</dbReference>
<name>A0A0F9FJJ3_9ZZZZ</name>
<dbReference type="SUPFAM" id="SSF48024">
    <property type="entry name" value="N-terminal domain of DnaB helicase"/>
    <property type="match status" value="1"/>
</dbReference>
<dbReference type="AlphaFoldDB" id="A0A0F9FJJ3"/>
<evidence type="ECO:0000256" key="2">
    <source>
        <dbReference type="ARBA" id="ARBA00022705"/>
    </source>
</evidence>
<gene>
    <name evidence="12" type="ORF">LCGC14_1944630</name>
</gene>
<keyword evidence="8" id="KW-0413">Isomerase</keyword>
<evidence type="ECO:0000256" key="7">
    <source>
        <dbReference type="ARBA" id="ARBA00023125"/>
    </source>
</evidence>
<feature type="domain" description="SF4 helicase" evidence="11">
    <location>
        <begin position="173"/>
        <end position="425"/>
    </location>
</feature>
<dbReference type="GO" id="GO:0016787">
    <property type="term" value="F:hydrolase activity"/>
    <property type="evidence" value="ECO:0007669"/>
    <property type="project" value="UniProtKB-KW"/>
</dbReference>
<evidence type="ECO:0000256" key="9">
    <source>
        <dbReference type="ARBA" id="ARBA00044969"/>
    </source>
</evidence>
<reference evidence="12" key="1">
    <citation type="journal article" date="2015" name="Nature">
        <title>Complex archaea that bridge the gap between prokaryotes and eukaryotes.</title>
        <authorList>
            <person name="Spang A."/>
            <person name="Saw J.H."/>
            <person name="Jorgensen S.L."/>
            <person name="Zaremba-Niedzwiedzka K."/>
            <person name="Martijn J."/>
            <person name="Lind A.E."/>
            <person name="van Eijk R."/>
            <person name="Schleper C."/>
            <person name="Guy L."/>
            <person name="Ettema T.J."/>
        </authorList>
    </citation>
    <scope>NUCLEOTIDE SEQUENCE</scope>
</reference>
<evidence type="ECO:0000313" key="12">
    <source>
        <dbReference type="EMBL" id="KKL86448.1"/>
    </source>
</evidence>
<dbReference type="PANTHER" id="PTHR30153:SF2">
    <property type="entry name" value="REPLICATIVE DNA HELICASE"/>
    <property type="match status" value="1"/>
</dbReference>
<dbReference type="Pfam" id="PF00772">
    <property type="entry name" value="DnaB"/>
    <property type="match status" value="1"/>
</dbReference>
<dbReference type="Pfam" id="PF03796">
    <property type="entry name" value="DnaB_C"/>
    <property type="match status" value="1"/>
</dbReference>
<evidence type="ECO:0000259" key="11">
    <source>
        <dbReference type="PROSITE" id="PS51199"/>
    </source>
</evidence>
<keyword evidence="5" id="KW-0347">Helicase</keyword>
<dbReference type="InterPro" id="IPR036185">
    <property type="entry name" value="DNA_heli_DnaB-like_N_sf"/>
</dbReference>
<evidence type="ECO:0000256" key="10">
    <source>
        <dbReference type="ARBA" id="ARBA00048954"/>
    </source>
</evidence>